<keyword evidence="1" id="KW-0175">Coiled coil</keyword>
<proteinExistence type="predicted"/>
<dbReference type="AlphaFoldDB" id="A0A5B6X4B9"/>
<dbReference type="Proteomes" id="UP000325315">
    <property type="component" value="Unassembled WGS sequence"/>
</dbReference>
<comment type="caution">
    <text evidence="2">The sequence shown here is derived from an EMBL/GenBank/DDBJ whole genome shotgun (WGS) entry which is preliminary data.</text>
</comment>
<organism evidence="2 3">
    <name type="scientific">Gossypium australe</name>
    <dbReference type="NCBI Taxonomy" id="47621"/>
    <lineage>
        <taxon>Eukaryota</taxon>
        <taxon>Viridiplantae</taxon>
        <taxon>Streptophyta</taxon>
        <taxon>Embryophyta</taxon>
        <taxon>Tracheophyta</taxon>
        <taxon>Spermatophyta</taxon>
        <taxon>Magnoliopsida</taxon>
        <taxon>eudicotyledons</taxon>
        <taxon>Gunneridae</taxon>
        <taxon>Pentapetalae</taxon>
        <taxon>rosids</taxon>
        <taxon>malvids</taxon>
        <taxon>Malvales</taxon>
        <taxon>Malvaceae</taxon>
        <taxon>Malvoideae</taxon>
        <taxon>Gossypium</taxon>
    </lineage>
</organism>
<accession>A0A5B6X4B9</accession>
<protein>
    <submittedName>
        <fullName evidence="2">Putative disease resistance protein isoform X2</fullName>
    </submittedName>
</protein>
<keyword evidence="3" id="KW-1185">Reference proteome</keyword>
<sequence>MAVEFATSSAANVLGDLMIESLLKPTTRKLDYIFCFSNTVLDWHNAADEAQKDVQALENEIQETRTFSKCCPSWSYRYRLSN</sequence>
<dbReference type="EMBL" id="SMMG02000001">
    <property type="protein sequence ID" value="KAA3487845.1"/>
    <property type="molecule type" value="Genomic_DNA"/>
</dbReference>
<feature type="coiled-coil region" evidence="1">
    <location>
        <begin position="40"/>
        <end position="67"/>
    </location>
</feature>
<name>A0A5B6X4B9_9ROSI</name>
<reference evidence="2" key="1">
    <citation type="submission" date="2019-08" db="EMBL/GenBank/DDBJ databases">
        <authorList>
            <person name="Liu F."/>
        </authorList>
    </citation>
    <scope>NUCLEOTIDE SEQUENCE [LARGE SCALE GENOMIC DNA]</scope>
    <source>
        <strain evidence="2">PA1801</strain>
        <tissue evidence="2">Leaf</tissue>
    </source>
</reference>
<gene>
    <name evidence="2" type="ORF">EPI10_031645</name>
</gene>
<evidence type="ECO:0000313" key="2">
    <source>
        <dbReference type="EMBL" id="KAA3487845.1"/>
    </source>
</evidence>
<evidence type="ECO:0000256" key="1">
    <source>
        <dbReference type="SAM" id="Coils"/>
    </source>
</evidence>
<evidence type="ECO:0000313" key="3">
    <source>
        <dbReference type="Proteomes" id="UP000325315"/>
    </source>
</evidence>